<accession>A0A222MZ80</accession>
<reference evidence="2 3" key="1">
    <citation type="submission" date="2017-07" db="EMBL/GenBank/DDBJ databases">
        <title>Analysis of two Campylobacter avium genomes and identification of a novel hippuricase gene.</title>
        <authorList>
            <person name="Miller W.G."/>
            <person name="Chapman M.H."/>
            <person name="Yee E."/>
            <person name="Revez J."/>
            <person name="Bono J.L."/>
            <person name="Rossi M."/>
        </authorList>
    </citation>
    <scope>NUCLEOTIDE SEQUENCE [LARGE SCALE GENOMIC DNA]</scope>
    <source>
        <strain evidence="2 3">LMG 24591</strain>
    </source>
</reference>
<dbReference type="EMBL" id="CP022347">
    <property type="protein sequence ID" value="ASQ30906.1"/>
    <property type="molecule type" value="Genomic_DNA"/>
</dbReference>
<organism evidence="2 3">
    <name type="scientific">Campylobacter avium LMG 24591</name>
    <dbReference type="NCBI Taxonomy" id="522484"/>
    <lineage>
        <taxon>Bacteria</taxon>
        <taxon>Pseudomonadati</taxon>
        <taxon>Campylobacterota</taxon>
        <taxon>Epsilonproteobacteria</taxon>
        <taxon>Campylobacterales</taxon>
        <taxon>Campylobacteraceae</taxon>
        <taxon>Campylobacter</taxon>
    </lineage>
</organism>
<evidence type="ECO:0000259" key="1">
    <source>
        <dbReference type="Pfam" id="PF13088"/>
    </source>
</evidence>
<dbReference type="SUPFAM" id="SSF50939">
    <property type="entry name" value="Sialidases"/>
    <property type="match status" value="1"/>
</dbReference>
<dbReference type="Pfam" id="PF13088">
    <property type="entry name" value="BNR_2"/>
    <property type="match status" value="1"/>
</dbReference>
<dbReference type="KEGG" id="cavi:CAV_1281"/>
<keyword evidence="3" id="KW-1185">Reference proteome</keyword>
<evidence type="ECO:0000313" key="3">
    <source>
        <dbReference type="Proteomes" id="UP000201169"/>
    </source>
</evidence>
<sequence length="386" mass="44451">MRIFVIFFVLLILLMIFMFVNNPLKDVNFNNMSFVPSPKFEDESSAHNFTLSLDNSLNSAHSSSLAHTKKGLMVVFFAGSREGATDVAIYRSFLSDEQSLKKPEKILDAKMLSEFSNKFIKKLGNPVIFTDLNSKTHLFVVGVSLGGWSTSKIYHLVFDENLQKLSFVRELKLGLFANFSHLVRNHPISLQEPNSGANKGFILPIYHEFAMKFPLLAYFDESGNFIYAKKINELKNQLQPSISALNEKEILLSFRSFNSYDNDIFLQKCDTKLTCDEPLRTKLKNYDNSNLLFSFYNSNNELRSFLIQNKSDDEKNRRKELALYYLNGSDFCELYVIDKGNEVSYPSIAIDDNSLYLSYTYNRKNIKVDVKTLAFIENMIKDKKCF</sequence>
<name>A0A222MZ80_9BACT</name>
<dbReference type="Proteomes" id="UP000201169">
    <property type="component" value="Chromosome"/>
</dbReference>
<proteinExistence type="predicted"/>
<feature type="domain" description="Sialidase" evidence="1">
    <location>
        <begin position="72"/>
        <end position="354"/>
    </location>
</feature>
<dbReference type="PANTHER" id="PTHR43752">
    <property type="entry name" value="BNR/ASP-BOX REPEAT FAMILY PROTEIN"/>
    <property type="match status" value="1"/>
</dbReference>
<dbReference type="CDD" id="cd15482">
    <property type="entry name" value="Sialidase_non-viral"/>
    <property type="match status" value="1"/>
</dbReference>
<gene>
    <name evidence="2" type="ORF">CAV_1281</name>
</gene>
<dbReference type="RefSeq" id="WP_094325703.1">
    <property type="nucleotide sequence ID" value="NZ_CP022347.1"/>
</dbReference>
<protein>
    <submittedName>
        <fullName evidence="2">Putative neuraminidase/sialidase</fullName>
    </submittedName>
</protein>
<evidence type="ECO:0000313" key="2">
    <source>
        <dbReference type="EMBL" id="ASQ30906.1"/>
    </source>
</evidence>
<dbReference type="AlphaFoldDB" id="A0A222MZ80"/>
<dbReference type="OrthoDB" id="41724at2"/>
<dbReference type="InterPro" id="IPR036278">
    <property type="entry name" value="Sialidase_sf"/>
</dbReference>
<dbReference type="PANTHER" id="PTHR43752:SF2">
    <property type="entry name" value="BNR_ASP-BOX REPEAT FAMILY PROTEIN"/>
    <property type="match status" value="1"/>
</dbReference>
<dbReference type="InterPro" id="IPR011040">
    <property type="entry name" value="Sialidase"/>
</dbReference>